<evidence type="ECO:0000256" key="12">
    <source>
        <dbReference type="ARBA" id="ARBA00023170"/>
    </source>
</evidence>
<dbReference type="PANTHER" id="PTHR32552:SF68">
    <property type="entry name" value="FERRICHROME OUTER MEMBRANE TRANSPORTER_PHAGE RECEPTOR"/>
    <property type="match status" value="1"/>
</dbReference>
<dbReference type="FunFam" id="2.40.170.20:FF:000005">
    <property type="entry name" value="TonB-dependent siderophore receptor"/>
    <property type="match status" value="1"/>
</dbReference>
<evidence type="ECO:0000313" key="19">
    <source>
        <dbReference type="Proteomes" id="UP000219621"/>
    </source>
</evidence>
<keyword evidence="19" id="KW-1185">Reference proteome</keyword>
<dbReference type="GO" id="GO:0015344">
    <property type="term" value="F:siderophore uptake transmembrane transporter activity"/>
    <property type="evidence" value="ECO:0007669"/>
    <property type="project" value="TreeGrafter"/>
</dbReference>
<keyword evidence="3 14" id="KW-0813">Transport</keyword>
<accession>A0A286GK90</accession>
<evidence type="ECO:0000256" key="9">
    <source>
        <dbReference type="ARBA" id="ARBA00023065"/>
    </source>
</evidence>
<protein>
    <submittedName>
        <fullName evidence="18">Iron complex outermembrane recepter protein</fullName>
    </submittedName>
</protein>
<keyword evidence="5" id="KW-0410">Iron transport</keyword>
<dbReference type="Gene3D" id="3.55.50.30">
    <property type="match status" value="1"/>
</dbReference>
<dbReference type="NCBIfam" id="TIGR01783">
    <property type="entry name" value="TonB-siderophor"/>
    <property type="match status" value="1"/>
</dbReference>
<evidence type="ECO:0000256" key="10">
    <source>
        <dbReference type="ARBA" id="ARBA00023077"/>
    </source>
</evidence>
<dbReference type="PANTHER" id="PTHR32552">
    <property type="entry name" value="FERRICHROME IRON RECEPTOR-RELATED"/>
    <property type="match status" value="1"/>
</dbReference>
<evidence type="ECO:0000256" key="16">
    <source>
        <dbReference type="SAM" id="SignalP"/>
    </source>
</evidence>
<evidence type="ECO:0000256" key="7">
    <source>
        <dbReference type="ARBA" id="ARBA00022729"/>
    </source>
</evidence>
<evidence type="ECO:0000256" key="4">
    <source>
        <dbReference type="ARBA" id="ARBA00022452"/>
    </source>
</evidence>
<dbReference type="GO" id="GO:0009279">
    <property type="term" value="C:cell outer membrane"/>
    <property type="evidence" value="ECO:0007669"/>
    <property type="project" value="UniProtKB-SubCell"/>
</dbReference>
<dbReference type="InterPro" id="IPR011662">
    <property type="entry name" value="Secretin/TonB_short_N"/>
</dbReference>
<gene>
    <name evidence="18" type="ORF">SAMN05421508_10579</name>
</gene>
<keyword evidence="4 14" id="KW-1134">Transmembrane beta strand</keyword>
<keyword evidence="9" id="KW-0406">Ion transport</keyword>
<dbReference type="Gene3D" id="2.40.170.20">
    <property type="entry name" value="TonB-dependent receptor, beta-barrel domain"/>
    <property type="match status" value="1"/>
</dbReference>
<evidence type="ECO:0000256" key="14">
    <source>
        <dbReference type="PROSITE-ProRule" id="PRU01360"/>
    </source>
</evidence>
<dbReference type="InterPro" id="IPR012910">
    <property type="entry name" value="Plug_dom"/>
</dbReference>
<evidence type="ECO:0000256" key="6">
    <source>
        <dbReference type="ARBA" id="ARBA00022692"/>
    </source>
</evidence>
<proteinExistence type="inferred from homology"/>
<dbReference type="InterPro" id="IPR037066">
    <property type="entry name" value="Plug_dom_sf"/>
</dbReference>
<evidence type="ECO:0000313" key="18">
    <source>
        <dbReference type="EMBL" id="SOD95955.1"/>
    </source>
</evidence>
<keyword evidence="10 15" id="KW-0798">TonB box</keyword>
<comment type="similarity">
    <text evidence="2 14 15">Belongs to the TonB-dependent receptor family.</text>
</comment>
<dbReference type="InterPro" id="IPR010105">
    <property type="entry name" value="TonB_sidphr_rcpt"/>
</dbReference>
<evidence type="ECO:0000259" key="17">
    <source>
        <dbReference type="SMART" id="SM00965"/>
    </source>
</evidence>
<dbReference type="GO" id="GO:0038023">
    <property type="term" value="F:signaling receptor activity"/>
    <property type="evidence" value="ECO:0007669"/>
    <property type="project" value="InterPro"/>
</dbReference>
<feature type="chain" id="PRO_5012154185" evidence="16">
    <location>
        <begin position="28"/>
        <end position="801"/>
    </location>
</feature>
<feature type="domain" description="Secretin/TonB short N-terminal" evidence="17">
    <location>
        <begin position="69"/>
        <end position="120"/>
    </location>
</feature>
<dbReference type="CDD" id="cd01347">
    <property type="entry name" value="ligand_gated_channel"/>
    <property type="match status" value="1"/>
</dbReference>
<reference evidence="18 19" key="1">
    <citation type="submission" date="2017-09" db="EMBL/GenBank/DDBJ databases">
        <authorList>
            <person name="Ehlers B."/>
            <person name="Leendertz F.H."/>
        </authorList>
    </citation>
    <scope>NUCLEOTIDE SEQUENCE [LARGE SCALE GENOMIC DNA]</scope>
    <source>
        <strain evidence="18 19">USBA 140</strain>
    </source>
</reference>
<evidence type="ECO:0000256" key="5">
    <source>
        <dbReference type="ARBA" id="ARBA00022496"/>
    </source>
</evidence>
<dbReference type="OrthoDB" id="9760333at2"/>
<dbReference type="Proteomes" id="UP000219621">
    <property type="component" value="Unassembled WGS sequence"/>
</dbReference>
<keyword evidence="12" id="KW-0675">Receptor</keyword>
<dbReference type="GO" id="GO:0015891">
    <property type="term" value="P:siderophore transport"/>
    <property type="evidence" value="ECO:0007669"/>
    <property type="project" value="InterPro"/>
</dbReference>
<comment type="subcellular location">
    <subcellularLocation>
        <location evidence="1 14">Cell outer membrane</location>
        <topology evidence="1 14">Multi-pass membrane protein</topology>
    </subcellularLocation>
</comment>
<dbReference type="SMART" id="SM00965">
    <property type="entry name" value="STN"/>
    <property type="match status" value="1"/>
</dbReference>
<name>A0A286GK90_9PROT</name>
<feature type="signal peptide" evidence="16">
    <location>
        <begin position="1"/>
        <end position="27"/>
    </location>
</feature>
<dbReference type="PROSITE" id="PS52016">
    <property type="entry name" value="TONB_DEPENDENT_REC_3"/>
    <property type="match status" value="1"/>
</dbReference>
<evidence type="ECO:0000256" key="13">
    <source>
        <dbReference type="ARBA" id="ARBA00023237"/>
    </source>
</evidence>
<keyword evidence="6 14" id="KW-0812">Transmembrane</keyword>
<dbReference type="InterPro" id="IPR000531">
    <property type="entry name" value="Beta-barrel_TonB"/>
</dbReference>
<dbReference type="SUPFAM" id="SSF56935">
    <property type="entry name" value="Porins"/>
    <property type="match status" value="1"/>
</dbReference>
<dbReference type="Pfam" id="PF07715">
    <property type="entry name" value="Plug"/>
    <property type="match status" value="1"/>
</dbReference>
<sequence length="801" mass="86276">MVFSWGTRKAAWLLTTALVSAAAPAAAAEQISLGSGVEQVAQATPAYDLSIGAQPLSAALDAFVAATGWQLGYAAPLVSGVQSPGVSGRMSGEAALAALLSGTGVTYRLTDPATAVLEAVPADAAAMQLDPIRVEALRSITSYEGTDGYVSYFSVAATKTDTPVIKTPQSVSTVAREELRARDVKTVAEAVRYSPGVVVDGYGVDPRGFDSIAIRGFASATTGSFRDGLRMDGNFFAAYTSEPYGLERVDIMRGPSGAVYGQAEAGGVVDRTSKRPRTDLQQEVYIEGGSYETVEGGFDLGGAVTDDKTVAVRLVGVARTGDTEFDYNDGTPQEHDRLYIAPSLTWAPTADTSLTLLTDYMKDDRSTIFGTLATEAGRTNVVPGEPGFDRFEQEQASIGTFLTHRFNESWQFRQSARYTHIDVDYQTVAANYVEPDGRTLQRYVWASPDVLDQFTIDNQLETRFDAGPTAHVVLLGADYSHSTDSFSYYNGAVAPLDLTDVRYSGAVLPAPYQVTEQTLEQAGLYLQDQITFYEDWVLTLGGRYSWVEQTTEQKLAGTTEEKKDSAFTGRLGLSYVFDNGVAPYVAYTEGFTPTEGTDLSGESFEPQDSKQYEVGVKYQPPATNALFTAAVYQLTKTNVLTRDPSNINASVQAGEVRARGLELEAKASLFTGWDVALAYAYTDAEVTKSNDIDLGKVPVQVPEHTASGWLTYTIDTGPLAGLTLGGGLRYVGSAFNDRANTSKADDYTLVDAMLSYELTDSATLQVNANNLFDTEYVTTCAFNACYYGPGMRVNARVTYAW</sequence>
<dbReference type="InterPro" id="IPR039426">
    <property type="entry name" value="TonB-dep_rcpt-like"/>
</dbReference>
<dbReference type="AlphaFoldDB" id="A0A286GK90"/>
<dbReference type="EMBL" id="OCNJ01000005">
    <property type="protein sequence ID" value="SOD95955.1"/>
    <property type="molecule type" value="Genomic_DNA"/>
</dbReference>
<dbReference type="RefSeq" id="WP_097279461.1">
    <property type="nucleotide sequence ID" value="NZ_OCNJ01000005.1"/>
</dbReference>
<evidence type="ECO:0000256" key="11">
    <source>
        <dbReference type="ARBA" id="ARBA00023136"/>
    </source>
</evidence>
<dbReference type="Pfam" id="PF07660">
    <property type="entry name" value="STN"/>
    <property type="match status" value="1"/>
</dbReference>
<organism evidence="18 19">
    <name type="scientific">Caenispirillum bisanense</name>
    <dbReference type="NCBI Taxonomy" id="414052"/>
    <lineage>
        <taxon>Bacteria</taxon>
        <taxon>Pseudomonadati</taxon>
        <taxon>Pseudomonadota</taxon>
        <taxon>Alphaproteobacteria</taxon>
        <taxon>Rhodospirillales</taxon>
        <taxon>Novispirillaceae</taxon>
        <taxon>Caenispirillum</taxon>
    </lineage>
</organism>
<keyword evidence="8" id="KW-0408">Iron</keyword>
<evidence type="ECO:0000256" key="2">
    <source>
        <dbReference type="ARBA" id="ARBA00009810"/>
    </source>
</evidence>
<dbReference type="InterPro" id="IPR036942">
    <property type="entry name" value="Beta-barrel_TonB_sf"/>
</dbReference>
<dbReference type="Gene3D" id="2.170.130.10">
    <property type="entry name" value="TonB-dependent receptor, plug domain"/>
    <property type="match status" value="1"/>
</dbReference>
<keyword evidence="11 14" id="KW-0472">Membrane</keyword>
<keyword evidence="7 16" id="KW-0732">Signal</keyword>
<evidence type="ECO:0000256" key="1">
    <source>
        <dbReference type="ARBA" id="ARBA00004571"/>
    </source>
</evidence>
<evidence type="ECO:0000256" key="3">
    <source>
        <dbReference type="ARBA" id="ARBA00022448"/>
    </source>
</evidence>
<evidence type="ECO:0000256" key="15">
    <source>
        <dbReference type="RuleBase" id="RU003357"/>
    </source>
</evidence>
<keyword evidence="13 14" id="KW-0998">Cell outer membrane</keyword>
<dbReference type="Pfam" id="PF00593">
    <property type="entry name" value="TonB_dep_Rec_b-barrel"/>
    <property type="match status" value="1"/>
</dbReference>
<evidence type="ECO:0000256" key="8">
    <source>
        <dbReference type="ARBA" id="ARBA00023004"/>
    </source>
</evidence>